<dbReference type="NCBIfam" id="TIGR01123">
    <property type="entry name" value="ilvE_II"/>
    <property type="match status" value="1"/>
</dbReference>
<dbReference type="UniPathway" id="UPA00047">
    <property type="reaction ID" value="UER00058"/>
</dbReference>
<dbReference type="Gene3D" id="3.30.470.10">
    <property type="match status" value="1"/>
</dbReference>
<dbReference type="Pfam" id="PF01063">
    <property type="entry name" value="Aminotran_4"/>
    <property type="match status" value="1"/>
</dbReference>
<dbReference type="CDD" id="cd01557">
    <property type="entry name" value="BCAT_beta_family"/>
    <property type="match status" value="1"/>
</dbReference>
<dbReference type="AlphaFoldDB" id="A0A0M2GYL6"/>
<dbReference type="InterPro" id="IPR018300">
    <property type="entry name" value="Aminotrans_IV_CS"/>
</dbReference>
<evidence type="ECO:0000256" key="16">
    <source>
        <dbReference type="RuleBase" id="RU004516"/>
    </source>
</evidence>
<feature type="modified residue" description="N6-(pyridoxal phosphate)lysine" evidence="14">
    <location>
        <position position="200"/>
    </location>
</feature>
<dbReference type="InterPro" id="IPR043131">
    <property type="entry name" value="BCAT-like_N"/>
</dbReference>
<comment type="catalytic activity">
    <reaction evidence="12 17">
        <text>L-isoleucine + 2-oxoglutarate = (S)-3-methyl-2-oxopentanoate + L-glutamate</text>
        <dbReference type="Rhea" id="RHEA:24801"/>
        <dbReference type="ChEBI" id="CHEBI:16810"/>
        <dbReference type="ChEBI" id="CHEBI:29985"/>
        <dbReference type="ChEBI" id="CHEBI:35146"/>
        <dbReference type="ChEBI" id="CHEBI:58045"/>
        <dbReference type="EC" id="2.6.1.42"/>
    </reaction>
</comment>
<evidence type="ECO:0000313" key="19">
    <source>
        <dbReference type="Proteomes" id="UP000034786"/>
    </source>
</evidence>
<comment type="catalytic activity">
    <reaction evidence="11 17">
        <text>L-valine + 2-oxoglutarate = 3-methyl-2-oxobutanoate + L-glutamate</text>
        <dbReference type="Rhea" id="RHEA:24813"/>
        <dbReference type="ChEBI" id="CHEBI:11851"/>
        <dbReference type="ChEBI" id="CHEBI:16810"/>
        <dbReference type="ChEBI" id="CHEBI:29985"/>
        <dbReference type="ChEBI" id="CHEBI:57762"/>
        <dbReference type="EC" id="2.6.1.42"/>
    </reaction>
</comment>
<accession>A0A0M2GYL6</accession>
<dbReference type="GO" id="GO:0009098">
    <property type="term" value="P:L-leucine biosynthetic process"/>
    <property type="evidence" value="ECO:0007669"/>
    <property type="project" value="UniProtKB-UniPathway"/>
</dbReference>
<dbReference type="PATRIC" id="fig|284040.3.peg.86"/>
<evidence type="ECO:0000313" key="18">
    <source>
        <dbReference type="EMBL" id="KJK41336.1"/>
    </source>
</evidence>
<comment type="pathway">
    <text evidence="4">Amino-acid biosynthesis; L-leucine biosynthesis; L-leucine from 3-methyl-2-oxobutanoate: step 4/4.</text>
</comment>
<keyword evidence="9 16" id="KW-0663">Pyridoxal phosphate</keyword>
<keyword evidence="6 17" id="KW-0032">Aminotransferase</keyword>
<keyword evidence="10 17" id="KW-0100">Branched-chain amino acid biosynthesis</keyword>
<dbReference type="NCBIfam" id="NF009897">
    <property type="entry name" value="PRK13357.1"/>
    <property type="match status" value="1"/>
</dbReference>
<keyword evidence="19" id="KW-1185">Reference proteome</keyword>
<gene>
    <name evidence="18" type="ORF">UK15_00410</name>
</gene>
<keyword evidence="7 17" id="KW-0028">Amino-acid biosynthesis</keyword>
<evidence type="ECO:0000256" key="1">
    <source>
        <dbReference type="ARBA" id="ARBA00001933"/>
    </source>
</evidence>
<reference evidence="19" key="1">
    <citation type="submission" date="2015-02" db="EMBL/GenBank/DDBJ databases">
        <authorList>
            <person name="Ju K.-S."/>
            <person name="Doroghazi J.R."/>
            <person name="Metcalf W."/>
        </authorList>
    </citation>
    <scope>NUCLEOTIDE SEQUENCE [LARGE SCALE GENOMIC DNA]</scope>
    <source>
        <strain evidence="19">NRRL B-16380</strain>
    </source>
</reference>
<dbReference type="PANTHER" id="PTHR11825">
    <property type="entry name" value="SUBGROUP IIII AMINOTRANSFERASE"/>
    <property type="match status" value="1"/>
</dbReference>
<dbReference type="InterPro" id="IPR036038">
    <property type="entry name" value="Aminotransferase-like"/>
</dbReference>
<evidence type="ECO:0000256" key="9">
    <source>
        <dbReference type="ARBA" id="ARBA00022898"/>
    </source>
</evidence>
<evidence type="ECO:0000256" key="7">
    <source>
        <dbReference type="ARBA" id="ARBA00022605"/>
    </source>
</evidence>
<evidence type="ECO:0000256" key="5">
    <source>
        <dbReference type="ARBA" id="ARBA00009320"/>
    </source>
</evidence>
<evidence type="ECO:0000256" key="17">
    <source>
        <dbReference type="RuleBase" id="RU004517"/>
    </source>
</evidence>
<dbReference type="STRING" id="284040.UK15_00410"/>
<evidence type="ECO:0000256" key="13">
    <source>
        <dbReference type="ARBA" id="ARBA00049229"/>
    </source>
</evidence>
<dbReference type="GO" id="GO:0009097">
    <property type="term" value="P:isoleucine biosynthetic process"/>
    <property type="evidence" value="ECO:0007669"/>
    <property type="project" value="UniProtKB-UniPathway"/>
</dbReference>
<comment type="catalytic activity">
    <reaction evidence="13 17">
        <text>L-leucine + 2-oxoglutarate = 4-methyl-2-oxopentanoate + L-glutamate</text>
        <dbReference type="Rhea" id="RHEA:18321"/>
        <dbReference type="ChEBI" id="CHEBI:16810"/>
        <dbReference type="ChEBI" id="CHEBI:17865"/>
        <dbReference type="ChEBI" id="CHEBI:29985"/>
        <dbReference type="ChEBI" id="CHEBI:57427"/>
        <dbReference type="EC" id="2.6.1.42"/>
    </reaction>
</comment>
<dbReference type="RefSeq" id="WP_031131444.1">
    <property type="nucleotide sequence ID" value="NZ_JYJH01000001.1"/>
</dbReference>
<dbReference type="GO" id="GO:0009099">
    <property type="term" value="P:L-valine biosynthetic process"/>
    <property type="evidence" value="ECO:0007669"/>
    <property type="project" value="UniProtKB-UniPathway"/>
</dbReference>
<evidence type="ECO:0000256" key="2">
    <source>
        <dbReference type="ARBA" id="ARBA00004824"/>
    </source>
</evidence>
<dbReference type="Proteomes" id="UP000034786">
    <property type="component" value="Unassembled WGS sequence"/>
</dbReference>
<evidence type="ECO:0000256" key="14">
    <source>
        <dbReference type="PIRSR" id="PIRSR006468-1"/>
    </source>
</evidence>
<comment type="cofactor">
    <cofactor evidence="1 16">
        <name>pyridoxal 5'-phosphate</name>
        <dbReference type="ChEBI" id="CHEBI:597326"/>
    </cofactor>
</comment>
<proteinExistence type="inferred from homology"/>
<dbReference type="UniPathway" id="UPA00048">
    <property type="reaction ID" value="UER00073"/>
</dbReference>
<evidence type="ECO:0000256" key="4">
    <source>
        <dbReference type="ARBA" id="ARBA00005072"/>
    </source>
</evidence>
<dbReference type="GO" id="GO:0052654">
    <property type="term" value="F:L-leucine-2-oxoglutarate transaminase activity"/>
    <property type="evidence" value="ECO:0007669"/>
    <property type="project" value="RHEA"/>
</dbReference>
<evidence type="ECO:0000256" key="15">
    <source>
        <dbReference type="RuleBase" id="RU004106"/>
    </source>
</evidence>
<organism evidence="18 19">
    <name type="scientific">Streptomyces variegatus</name>
    <dbReference type="NCBI Taxonomy" id="284040"/>
    <lineage>
        <taxon>Bacteria</taxon>
        <taxon>Bacillati</taxon>
        <taxon>Actinomycetota</taxon>
        <taxon>Actinomycetes</taxon>
        <taxon>Kitasatosporales</taxon>
        <taxon>Streptomycetaceae</taxon>
        <taxon>Streptomyces</taxon>
    </lineage>
</organism>
<dbReference type="GO" id="GO:0052655">
    <property type="term" value="F:L-valine-2-oxoglutarate transaminase activity"/>
    <property type="evidence" value="ECO:0007669"/>
    <property type="project" value="RHEA"/>
</dbReference>
<name>A0A0M2GYL6_9ACTN</name>
<dbReference type="InterPro" id="IPR005786">
    <property type="entry name" value="B_amino_transII"/>
</dbReference>
<dbReference type="GO" id="GO:0052656">
    <property type="term" value="F:L-isoleucine-2-oxoglutarate transaminase activity"/>
    <property type="evidence" value="ECO:0007669"/>
    <property type="project" value="RHEA"/>
</dbReference>
<evidence type="ECO:0000256" key="10">
    <source>
        <dbReference type="ARBA" id="ARBA00023304"/>
    </source>
</evidence>
<dbReference type="InterPro" id="IPR043132">
    <property type="entry name" value="BCAT-like_C"/>
</dbReference>
<protein>
    <recommendedName>
        <fullName evidence="17">Branched-chain-amino-acid aminotransferase</fullName>
        <ecNumber evidence="17">2.6.1.42</ecNumber>
    </recommendedName>
</protein>
<evidence type="ECO:0000256" key="11">
    <source>
        <dbReference type="ARBA" id="ARBA00048212"/>
    </source>
</evidence>
<evidence type="ECO:0000256" key="8">
    <source>
        <dbReference type="ARBA" id="ARBA00022679"/>
    </source>
</evidence>
<dbReference type="PROSITE" id="PS00770">
    <property type="entry name" value="AA_TRANSFER_CLASS_4"/>
    <property type="match status" value="1"/>
</dbReference>
<dbReference type="InterPro" id="IPR001544">
    <property type="entry name" value="Aminotrans_IV"/>
</dbReference>
<dbReference type="EMBL" id="JYJH01000001">
    <property type="protein sequence ID" value="KJK41336.1"/>
    <property type="molecule type" value="Genomic_DNA"/>
</dbReference>
<comment type="pathway">
    <text evidence="2">Amino-acid biosynthesis; L-isoleucine biosynthesis; L-isoleucine from 2-oxobutanoate: step 4/4.</text>
</comment>
<dbReference type="InterPro" id="IPR033939">
    <property type="entry name" value="BCAT_family"/>
</dbReference>
<dbReference type="EC" id="2.6.1.42" evidence="17"/>
<dbReference type="SUPFAM" id="SSF56752">
    <property type="entry name" value="D-aminoacid aminotransferase-like PLP-dependent enzymes"/>
    <property type="match status" value="1"/>
</dbReference>
<evidence type="ECO:0000256" key="12">
    <source>
        <dbReference type="ARBA" id="ARBA00048798"/>
    </source>
</evidence>
<evidence type="ECO:0000256" key="6">
    <source>
        <dbReference type="ARBA" id="ARBA00022576"/>
    </source>
</evidence>
<comment type="caution">
    <text evidence="18">The sequence shown here is derived from an EMBL/GenBank/DDBJ whole genome shotgun (WGS) entry which is preliminary data.</text>
</comment>
<comment type="pathway">
    <text evidence="3">Amino-acid biosynthesis; L-valine biosynthesis; L-valine from pyruvate: step 4/4.</text>
</comment>
<dbReference type="PANTHER" id="PTHR11825:SF44">
    <property type="entry name" value="BRANCHED-CHAIN-AMINO-ACID AMINOTRANSFERASE"/>
    <property type="match status" value="1"/>
</dbReference>
<dbReference type="Gene3D" id="3.20.10.10">
    <property type="entry name" value="D-amino Acid Aminotransferase, subunit A, domain 2"/>
    <property type="match status" value="1"/>
</dbReference>
<dbReference type="PIRSF" id="PIRSF006468">
    <property type="entry name" value="BCAT1"/>
    <property type="match status" value="1"/>
</dbReference>
<keyword evidence="8 17" id="KW-0808">Transferase</keyword>
<evidence type="ECO:0000256" key="3">
    <source>
        <dbReference type="ARBA" id="ARBA00004931"/>
    </source>
</evidence>
<dbReference type="UniPathway" id="UPA00049">
    <property type="reaction ID" value="UER00062"/>
</dbReference>
<comment type="similarity">
    <text evidence="5 15">Belongs to the class-IV pyridoxal-phosphate-dependent aminotransferase family.</text>
</comment>
<sequence>MTITFTTEPAVPLPAEKRAALLEAPAFGEVFTDHMISIDWDRDRGWHDARLHPYGPLVLDPSAQVFHYGQEVFEGMKAYRRPDGTVVTFRPYANAARLNRSCARMAMPELPEETFVEALELLVTTDRDWVPDRPGHSLYLRPFMIATQHTIGFYGPSAAYRFMVIASPAASYFKAGAKPLTVWLSQDYTRAAPGGTGEAKCGGNYAGTLVAQAQAREKGCDQVVWLDSAERRWVDEMGTSNLFFVYGERLVTPELSGTLLAGVTRDSVLALAADLGYQAEEGRISMEQWRADAESGVLTEVFSCGTSSMVTPVGFVRSVDGDWTIGGGVPGPVTSRLREELSGIQAGSRPDPFGWVHKIA</sequence>